<reference evidence="1 2" key="2">
    <citation type="journal article" date="2022" name="Mol. Ecol. Resour.">
        <title>The genomes of chicory, endive, great burdock and yacon provide insights into Asteraceae paleo-polyploidization history and plant inulin production.</title>
        <authorList>
            <person name="Fan W."/>
            <person name="Wang S."/>
            <person name="Wang H."/>
            <person name="Wang A."/>
            <person name="Jiang F."/>
            <person name="Liu H."/>
            <person name="Zhao H."/>
            <person name="Xu D."/>
            <person name="Zhang Y."/>
        </authorList>
    </citation>
    <scope>NUCLEOTIDE SEQUENCE [LARGE SCALE GENOMIC DNA]</scope>
    <source>
        <strain evidence="2">cv. Punajuju</strain>
        <tissue evidence="1">Leaves</tissue>
    </source>
</reference>
<evidence type="ECO:0000313" key="1">
    <source>
        <dbReference type="EMBL" id="KAI3792137.1"/>
    </source>
</evidence>
<organism evidence="1 2">
    <name type="scientific">Cichorium intybus</name>
    <name type="common">Chicory</name>
    <dbReference type="NCBI Taxonomy" id="13427"/>
    <lineage>
        <taxon>Eukaryota</taxon>
        <taxon>Viridiplantae</taxon>
        <taxon>Streptophyta</taxon>
        <taxon>Embryophyta</taxon>
        <taxon>Tracheophyta</taxon>
        <taxon>Spermatophyta</taxon>
        <taxon>Magnoliopsida</taxon>
        <taxon>eudicotyledons</taxon>
        <taxon>Gunneridae</taxon>
        <taxon>Pentapetalae</taxon>
        <taxon>asterids</taxon>
        <taxon>campanulids</taxon>
        <taxon>Asterales</taxon>
        <taxon>Asteraceae</taxon>
        <taxon>Cichorioideae</taxon>
        <taxon>Cichorieae</taxon>
        <taxon>Cichoriinae</taxon>
        <taxon>Cichorium</taxon>
    </lineage>
</organism>
<reference evidence="2" key="1">
    <citation type="journal article" date="2022" name="Mol. Ecol. Resour.">
        <title>The genomes of chicory, endive, great burdock and yacon provide insights into Asteraceae palaeo-polyploidization history and plant inulin production.</title>
        <authorList>
            <person name="Fan W."/>
            <person name="Wang S."/>
            <person name="Wang H."/>
            <person name="Wang A."/>
            <person name="Jiang F."/>
            <person name="Liu H."/>
            <person name="Zhao H."/>
            <person name="Xu D."/>
            <person name="Zhang Y."/>
        </authorList>
    </citation>
    <scope>NUCLEOTIDE SEQUENCE [LARGE SCALE GENOMIC DNA]</scope>
    <source>
        <strain evidence="2">cv. Punajuju</strain>
    </source>
</reference>
<sequence>MEATNQARVDFAEAEMKGEIGSKLREAQTLQNAVKIDAETKIMATRTHGQLKMEEIKVTAEVKVFENKREAEVTEAKASLAMKKAECVKESLVA</sequence>
<accession>A0ACB9H9B5</accession>
<protein>
    <submittedName>
        <fullName evidence="1">Uncharacterized protein</fullName>
    </submittedName>
</protein>
<dbReference type="EMBL" id="CM042009">
    <property type="protein sequence ID" value="KAI3792137.1"/>
    <property type="molecule type" value="Genomic_DNA"/>
</dbReference>
<name>A0ACB9H9B5_CICIN</name>
<evidence type="ECO:0000313" key="2">
    <source>
        <dbReference type="Proteomes" id="UP001055811"/>
    </source>
</evidence>
<gene>
    <name evidence="1" type="ORF">L2E82_06007</name>
</gene>
<proteinExistence type="predicted"/>
<keyword evidence="2" id="KW-1185">Reference proteome</keyword>
<comment type="caution">
    <text evidence="1">The sequence shown here is derived from an EMBL/GenBank/DDBJ whole genome shotgun (WGS) entry which is preliminary data.</text>
</comment>
<dbReference type="Proteomes" id="UP001055811">
    <property type="component" value="Linkage Group LG01"/>
</dbReference>